<dbReference type="Gene3D" id="3.30.2350.20">
    <property type="entry name" value="TruD, catalytic domain"/>
    <property type="match status" value="1"/>
</dbReference>
<comment type="caution">
    <text evidence="7">The sequence shown here is derived from an EMBL/GenBank/DDBJ whole genome shotgun (WGS) entry which is preliminary data.</text>
</comment>
<dbReference type="EMBL" id="VWXX01000001">
    <property type="protein sequence ID" value="KAA6187693.1"/>
    <property type="molecule type" value="Genomic_DNA"/>
</dbReference>
<evidence type="ECO:0000256" key="5">
    <source>
        <dbReference type="SAM" id="MobiDB-lite"/>
    </source>
</evidence>
<evidence type="ECO:0000259" key="6">
    <source>
        <dbReference type="PROSITE" id="PS50984"/>
    </source>
</evidence>
<comment type="catalytic activity">
    <reaction evidence="4">
        <text>uridine(13) in tRNA = pseudouridine(13) in tRNA</text>
        <dbReference type="Rhea" id="RHEA:42540"/>
        <dbReference type="Rhea" id="RHEA-COMP:10105"/>
        <dbReference type="Rhea" id="RHEA-COMP:10106"/>
        <dbReference type="ChEBI" id="CHEBI:65314"/>
        <dbReference type="ChEBI" id="CHEBI:65315"/>
        <dbReference type="EC" id="5.4.99.27"/>
    </reaction>
</comment>
<evidence type="ECO:0000313" key="8">
    <source>
        <dbReference type="Proteomes" id="UP000322981"/>
    </source>
</evidence>
<dbReference type="Gene3D" id="3.30.2340.10">
    <property type="entry name" value="TruD, insertion domain"/>
    <property type="match status" value="1"/>
</dbReference>
<evidence type="ECO:0000256" key="1">
    <source>
        <dbReference type="ARBA" id="ARBA00007953"/>
    </source>
</evidence>
<dbReference type="GO" id="GO:0031119">
    <property type="term" value="P:tRNA pseudouridine synthesis"/>
    <property type="evidence" value="ECO:0007669"/>
    <property type="project" value="UniProtKB-UniRule"/>
</dbReference>
<dbReference type="GO" id="GO:0003723">
    <property type="term" value="F:RNA binding"/>
    <property type="evidence" value="ECO:0007669"/>
    <property type="project" value="InterPro"/>
</dbReference>
<dbReference type="CDD" id="cd01291">
    <property type="entry name" value="PseudoU_synth"/>
    <property type="match status" value="1"/>
</dbReference>
<dbReference type="HAMAP" id="MF_01082">
    <property type="entry name" value="TruD"/>
    <property type="match status" value="1"/>
</dbReference>
<dbReference type="PROSITE" id="PS50984">
    <property type="entry name" value="TRUD"/>
    <property type="match status" value="1"/>
</dbReference>
<dbReference type="CDD" id="cd02575">
    <property type="entry name" value="PseudoU_synth_EcTruD"/>
    <property type="match status" value="1"/>
</dbReference>
<evidence type="ECO:0000256" key="4">
    <source>
        <dbReference type="HAMAP-Rule" id="MF_01082"/>
    </source>
</evidence>
<keyword evidence="2 4" id="KW-0819">tRNA processing</keyword>
<gene>
    <name evidence="4" type="primary">truD</name>
    <name evidence="7" type="ORF">F2Q65_00145</name>
</gene>
<dbReference type="PANTHER" id="PTHR47811">
    <property type="entry name" value="TRNA PSEUDOURIDINE SYNTHASE D"/>
    <property type="match status" value="1"/>
</dbReference>
<dbReference type="PROSITE" id="PS01268">
    <property type="entry name" value="UPF0024"/>
    <property type="match status" value="1"/>
</dbReference>
<proteinExistence type="inferred from homology"/>
<dbReference type="SUPFAM" id="SSF55120">
    <property type="entry name" value="Pseudouridine synthase"/>
    <property type="match status" value="1"/>
</dbReference>
<dbReference type="PANTHER" id="PTHR47811:SF1">
    <property type="entry name" value="TRNA PSEUDOURIDINE SYNTHASE D"/>
    <property type="match status" value="1"/>
</dbReference>
<evidence type="ECO:0000256" key="3">
    <source>
        <dbReference type="ARBA" id="ARBA00023235"/>
    </source>
</evidence>
<dbReference type="InterPro" id="IPR050170">
    <property type="entry name" value="TruD_pseudoU_synthase"/>
</dbReference>
<feature type="region of interest" description="Disordered" evidence="5">
    <location>
        <begin position="196"/>
        <end position="215"/>
    </location>
</feature>
<dbReference type="InterPro" id="IPR001656">
    <property type="entry name" value="PsdUridine_synth_TruD"/>
</dbReference>
<dbReference type="InterPro" id="IPR011760">
    <property type="entry name" value="PsdUridine_synth_TruD_insert"/>
</dbReference>
<dbReference type="GO" id="GO:0005829">
    <property type="term" value="C:cytosol"/>
    <property type="evidence" value="ECO:0007669"/>
    <property type="project" value="TreeGrafter"/>
</dbReference>
<dbReference type="InterPro" id="IPR043165">
    <property type="entry name" value="TruD_insert_sf"/>
</dbReference>
<evidence type="ECO:0000256" key="2">
    <source>
        <dbReference type="ARBA" id="ARBA00022694"/>
    </source>
</evidence>
<name>A0A5M8FVA1_9GAMM</name>
<dbReference type="GO" id="GO:0160150">
    <property type="term" value="F:tRNA pseudouridine(13) synthase activity"/>
    <property type="evidence" value="ECO:0007669"/>
    <property type="project" value="UniProtKB-EC"/>
</dbReference>
<dbReference type="EC" id="5.4.99.27" evidence="4"/>
<keyword evidence="3 4" id="KW-0413">Isomerase</keyword>
<protein>
    <recommendedName>
        <fullName evidence="4">tRNA pseudouridine synthase D</fullName>
        <ecNumber evidence="4">5.4.99.27</ecNumber>
    </recommendedName>
    <alternativeName>
        <fullName evidence="4">tRNA pseudouridine(13) synthase</fullName>
    </alternativeName>
    <alternativeName>
        <fullName evidence="4">tRNA pseudouridylate synthase D</fullName>
    </alternativeName>
    <alternativeName>
        <fullName evidence="4">tRNA-uridine isomerase D</fullName>
    </alternativeName>
</protein>
<evidence type="ECO:0000313" key="7">
    <source>
        <dbReference type="EMBL" id="KAA6187693.1"/>
    </source>
</evidence>
<feature type="domain" description="TRUD" evidence="6">
    <location>
        <begin position="168"/>
        <end position="328"/>
    </location>
</feature>
<dbReference type="InterPro" id="IPR020103">
    <property type="entry name" value="PsdUridine_synth_cat_dom_sf"/>
</dbReference>
<comment type="similarity">
    <text evidence="1 4">Belongs to the pseudouridine synthase TruD family.</text>
</comment>
<dbReference type="Proteomes" id="UP000322981">
    <property type="component" value="Unassembled WGS sequence"/>
</dbReference>
<dbReference type="AlphaFoldDB" id="A0A5M8FVA1"/>
<dbReference type="OrthoDB" id="1550679at2"/>
<reference evidence="7 8" key="1">
    <citation type="submission" date="2019-09" db="EMBL/GenBank/DDBJ databases">
        <title>Whole-genome sequence of the purple sulfur bacterium Thiohalocapsa marina DSM 19078.</title>
        <authorList>
            <person name="Kyndt J.A."/>
            <person name="Meyer T.E."/>
        </authorList>
    </citation>
    <scope>NUCLEOTIDE SEQUENCE [LARGE SCALE GENOMIC DNA]</scope>
    <source>
        <strain evidence="7 8">DSM 19078</strain>
    </source>
</reference>
<dbReference type="RefSeq" id="WP_150089190.1">
    <property type="nucleotide sequence ID" value="NZ_VWXX01000001.1"/>
</dbReference>
<dbReference type="PIRSF" id="PIRSF037016">
    <property type="entry name" value="Pseudouridin_synth_euk_prd"/>
    <property type="match status" value="1"/>
</dbReference>
<dbReference type="InterPro" id="IPR042214">
    <property type="entry name" value="TruD_catalytic"/>
</dbReference>
<dbReference type="InterPro" id="IPR020119">
    <property type="entry name" value="PsdUridine_synth_TruD_CS"/>
</dbReference>
<comment type="function">
    <text evidence="4">Responsible for synthesis of pseudouridine from uracil-13 in transfer RNAs.</text>
</comment>
<keyword evidence="8" id="KW-1185">Reference proteome</keyword>
<organism evidence="7 8">
    <name type="scientific">Thiohalocapsa marina</name>
    <dbReference type="NCBI Taxonomy" id="424902"/>
    <lineage>
        <taxon>Bacteria</taxon>
        <taxon>Pseudomonadati</taxon>
        <taxon>Pseudomonadota</taxon>
        <taxon>Gammaproteobacteria</taxon>
        <taxon>Chromatiales</taxon>
        <taxon>Chromatiaceae</taxon>
        <taxon>Thiohalocapsa</taxon>
    </lineage>
</organism>
<sequence length="407" mass="44725">MNAVANAVTLPSWLRFDDLPRAYGEPPVRGVLRARPEDFIVEEELAFGPDGEGEHCLLRVRKTGANTEWTARLLARLCGIPAKAVGYAGLKDRHAVTTQWFSVLLGNQQPPDWSPLEAEGIEVLECHRHRRKLRRGLLAANHFRLRLRAVQGDLDGLAQRLKTIAIDGVPNYFGPQRFGHDDGNLIRADALFRTQSDNQTSAKGGRRGARQPDRHQRGLWLSAARSQLFNEVLATRVQQRTWRQALPGERLQLFGSHSHFLAEQIDDDIRARVDSGDLQPTGPLFGAGEPLTTADVADLETAVADRFPNWLAGLAAADLRQERRPLGLLPEHIGLEFPAPDAASDSDPVPDSVSEQGSDHDSAQVSDVASGADSGQVLLCFTLPPGSYATAVLRELFFLDENQGQCI</sequence>
<dbReference type="Pfam" id="PF01142">
    <property type="entry name" value="TruD"/>
    <property type="match status" value="2"/>
</dbReference>
<feature type="active site" description="Nucleophile" evidence="4">
    <location>
        <position position="92"/>
    </location>
</feature>
<feature type="compositionally biased region" description="Low complexity" evidence="5">
    <location>
        <begin position="338"/>
        <end position="354"/>
    </location>
</feature>
<accession>A0A5M8FVA1</accession>
<feature type="region of interest" description="Disordered" evidence="5">
    <location>
        <begin position="337"/>
        <end position="368"/>
    </location>
</feature>